<keyword evidence="5" id="KW-1185">Reference proteome</keyword>
<evidence type="ECO:0000313" key="4">
    <source>
        <dbReference type="EMBL" id="EFJ13369.1"/>
    </source>
</evidence>
<evidence type="ECO:0000256" key="1">
    <source>
        <dbReference type="ARBA" id="ARBA00009831"/>
    </source>
</evidence>
<dbReference type="OrthoDB" id="4948898at2759"/>
<dbReference type="InterPro" id="IPR053237">
    <property type="entry name" value="Natterin_C"/>
</dbReference>
<organism evidence="5">
    <name type="scientific">Selaginella moellendorffii</name>
    <name type="common">Spikemoss</name>
    <dbReference type="NCBI Taxonomy" id="88036"/>
    <lineage>
        <taxon>Eukaryota</taxon>
        <taxon>Viridiplantae</taxon>
        <taxon>Streptophyta</taxon>
        <taxon>Embryophyta</taxon>
        <taxon>Tracheophyta</taxon>
        <taxon>Lycopodiopsida</taxon>
        <taxon>Selaginellales</taxon>
        <taxon>Selaginellaceae</taxon>
        <taxon>Selaginella</taxon>
    </lineage>
</organism>
<dbReference type="SMART" id="SM00791">
    <property type="entry name" value="Agglutinin"/>
    <property type="match status" value="1"/>
</dbReference>
<accession>D8SQA4</accession>
<dbReference type="eggNOG" id="ENOG502QU8X">
    <property type="taxonomic scope" value="Eukaryota"/>
</dbReference>
<dbReference type="Proteomes" id="UP000001514">
    <property type="component" value="Unassembled WGS sequence"/>
</dbReference>
<sequence>MAKFEVVSAVPTLPRYISIQGDNGLYLALKSDGLVSFDAKETNNLTTFEVLYDADGALLIRSSANRRFWRRDASNYIRATTLNVTDAGRFKASKLDTGNLAFQSTKDDLFLNRYARRVDGYNALETVPNQWTEVRVTDASDYAVRLPDYIWLKGNNGKYVHLHYERDLNWLKFHGDSPSDDWGTNQVIPLLDGSVALYNVKAGKFWRNSTNWIWADVNKQEDAESNPRCHFEPLKLGSEIVALKNQFNGLFCKRLTDYWQSCLNAGTGSPNDSEARLIVGDATEKRSIFNVKYLMNLATTSDQKLQLVGRGSATNNSSNMMDMNVVVTLENKVSKSSTWSNSFTFSQKVTTTFKCGVPFIGNAEIGVEIGTEQTFGHEWGETTEETVQFQTGYLVKDIGPGQMASVTVTCSTAKIRIPFTYKCKDTALGGYDRGTVDYIDGVYEGVAAYDTRAKVSNGGMVNEVKLRADEEGRAFIL</sequence>
<protein>
    <recommendedName>
        <fullName evidence="3">Agglutinin domain-containing protein</fullName>
    </recommendedName>
</protein>
<dbReference type="SUPFAM" id="SSF56973">
    <property type="entry name" value="Aerolisin/ETX pore-forming domain"/>
    <property type="match status" value="1"/>
</dbReference>
<dbReference type="PANTHER" id="PTHR39244:SF5">
    <property type="entry name" value="NATTERIN-3-LIKE"/>
    <property type="match status" value="1"/>
</dbReference>
<dbReference type="InterPro" id="IPR036242">
    <property type="entry name" value="Agglutinin_dom_sf"/>
</dbReference>
<dbReference type="Pfam" id="PF07468">
    <property type="entry name" value="Agglutinin"/>
    <property type="match status" value="1"/>
</dbReference>
<dbReference type="SUPFAM" id="SSF50382">
    <property type="entry name" value="Agglutinin"/>
    <property type="match status" value="1"/>
</dbReference>
<dbReference type="SUPFAM" id="SSF50405">
    <property type="entry name" value="Actin-crosslinking proteins"/>
    <property type="match status" value="1"/>
</dbReference>
<dbReference type="HOGENOM" id="CLU_043613_0_0_1"/>
<feature type="domain" description="Agglutinin" evidence="3">
    <location>
        <begin position="144"/>
        <end position="281"/>
    </location>
</feature>
<dbReference type="Gene3D" id="2.80.10.50">
    <property type="match status" value="2"/>
</dbReference>
<dbReference type="Gramene" id="EFJ13369">
    <property type="protein sequence ID" value="EFJ13369"/>
    <property type="gene ID" value="SELMODRAFT_424555"/>
</dbReference>
<keyword evidence="2" id="KW-1015">Disulfide bond</keyword>
<evidence type="ECO:0000259" key="3">
    <source>
        <dbReference type="SMART" id="SM00791"/>
    </source>
</evidence>
<dbReference type="InterPro" id="IPR055267">
    <property type="entry name" value="Aerolysin-like_C"/>
</dbReference>
<dbReference type="EMBL" id="GL377633">
    <property type="protein sequence ID" value="EFJ13369.1"/>
    <property type="molecule type" value="Genomic_DNA"/>
</dbReference>
<dbReference type="InterPro" id="IPR008999">
    <property type="entry name" value="Actin-crosslinking"/>
</dbReference>
<dbReference type="Gene3D" id="2.170.15.10">
    <property type="entry name" value="Proaerolysin, chain A, domain 3"/>
    <property type="match status" value="1"/>
</dbReference>
<dbReference type="OMA" id="TECHEYL"/>
<reference evidence="4 5" key="1">
    <citation type="journal article" date="2011" name="Science">
        <title>The Selaginella genome identifies genetic changes associated with the evolution of vascular plants.</title>
        <authorList>
            <person name="Banks J.A."/>
            <person name="Nishiyama T."/>
            <person name="Hasebe M."/>
            <person name="Bowman J.L."/>
            <person name="Gribskov M."/>
            <person name="dePamphilis C."/>
            <person name="Albert V.A."/>
            <person name="Aono N."/>
            <person name="Aoyama T."/>
            <person name="Ambrose B.A."/>
            <person name="Ashton N.W."/>
            <person name="Axtell M.J."/>
            <person name="Barker E."/>
            <person name="Barker M.S."/>
            <person name="Bennetzen J.L."/>
            <person name="Bonawitz N.D."/>
            <person name="Chapple C."/>
            <person name="Cheng C."/>
            <person name="Correa L.G."/>
            <person name="Dacre M."/>
            <person name="DeBarry J."/>
            <person name="Dreyer I."/>
            <person name="Elias M."/>
            <person name="Engstrom E.M."/>
            <person name="Estelle M."/>
            <person name="Feng L."/>
            <person name="Finet C."/>
            <person name="Floyd S.K."/>
            <person name="Frommer W.B."/>
            <person name="Fujita T."/>
            <person name="Gramzow L."/>
            <person name="Gutensohn M."/>
            <person name="Harholt J."/>
            <person name="Hattori M."/>
            <person name="Heyl A."/>
            <person name="Hirai T."/>
            <person name="Hiwatashi Y."/>
            <person name="Ishikawa M."/>
            <person name="Iwata M."/>
            <person name="Karol K.G."/>
            <person name="Koehler B."/>
            <person name="Kolukisaoglu U."/>
            <person name="Kubo M."/>
            <person name="Kurata T."/>
            <person name="Lalonde S."/>
            <person name="Li K."/>
            <person name="Li Y."/>
            <person name="Litt A."/>
            <person name="Lyons E."/>
            <person name="Manning G."/>
            <person name="Maruyama T."/>
            <person name="Michael T.P."/>
            <person name="Mikami K."/>
            <person name="Miyazaki S."/>
            <person name="Morinaga S."/>
            <person name="Murata T."/>
            <person name="Mueller-Roeber B."/>
            <person name="Nelson D.R."/>
            <person name="Obara M."/>
            <person name="Oguri Y."/>
            <person name="Olmstead R.G."/>
            <person name="Onodera N."/>
            <person name="Petersen B.L."/>
            <person name="Pils B."/>
            <person name="Prigge M."/>
            <person name="Rensing S.A."/>
            <person name="Riano-Pachon D.M."/>
            <person name="Roberts A.W."/>
            <person name="Sato Y."/>
            <person name="Scheller H.V."/>
            <person name="Schulz B."/>
            <person name="Schulz C."/>
            <person name="Shakirov E.V."/>
            <person name="Shibagaki N."/>
            <person name="Shinohara N."/>
            <person name="Shippen D.E."/>
            <person name="Soerensen I."/>
            <person name="Sotooka R."/>
            <person name="Sugimoto N."/>
            <person name="Sugita M."/>
            <person name="Sumikawa N."/>
            <person name="Tanurdzic M."/>
            <person name="Theissen G."/>
            <person name="Ulvskov P."/>
            <person name="Wakazuki S."/>
            <person name="Weng J.K."/>
            <person name="Willats W.W."/>
            <person name="Wipf D."/>
            <person name="Wolf P.G."/>
            <person name="Yang L."/>
            <person name="Zimmer A.D."/>
            <person name="Zhu Q."/>
            <person name="Mitros T."/>
            <person name="Hellsten U."/>
            <person name="Loque D."/>
            <person name="Otillar R."/>
            <person name="Salamov A."/>
            <person name="Schmutz J."/>
            <person name="Shapiro H."/>
            <person name="Lindquist E."/>
            <person name="Lucas S."/>
            <person name="Rokhsar D."/>
            <person name="Grigoriev I.V."/>
        </authorList>
    </citation>
    <scope>NUCLEOTIDE SEQUENCE [LARGE SCALE GENOMIC DNA]</scope>
</reference>
<evidence type="ECO:0000256" key="2">
    <source>
        <dbReference type="ARBA" id="ARBA00023157"/>
    </source>
</evidence>
<dbReference type="AlphaFoldDB" id="D8SQA4"/>
<comment type="similarity">
    <text evidence="1">Belongs to the aerolysin family.</text>
</comment>
<dbReference type="InParanoid" id="D8SQA4"/>
<proteinExistence type="inferred from homology"/>
<dbReference type="KEGG" id="smo:SELMODRAFT_424555"/>
<gene>
    <name evidence="4" type="ORF">SELMODRAFT_424555</name>
</gene>
<dbReference type="Pfam" id="PF01117">
    <property type="entry name" value="Aerolysin"/>
    <property type="match status" value="1"/>
</dbReference>
<dbReference type="CDD" id="cd00257">
    <property type="entry name" value="beta-trefoil_FSCN-like"/>
    <property type="match status" value="1"/>
</dbReference>
<name>D8SQA4_SELML</name>
<dbReference type="CDD" id="cd20217">
    <property type="entry name" value="PFM_agglutinin-like"/>
    <property type="match status" value="1"/>
</dbReference>
<evidence type="ECO:0000313" key="5">
    <source>
        <dbReference type="Proteomes" id="UP000001514"/>
    </source>
</evidence>
<dbReference type="PANTHER" id="PTHR39244">
    <property type="entry name" value="NATTERIN-4"/>
    <property type="match status" value="1"/>
</dbReference>
<dbReference type="InterPro" id="IPR008998">
    <property type="entry name" value="Agglutinin"/>
</dbReference>